<evidence type="ECO:0000256" key="3">
    <source>
        <dbReference type="SAM" id="MobiDB-lite"/>
    </source>
</evidence>
<dbReference type="AlphaFoldDB" id="A0AAN7YR12"/>
<organism evidence="4 5">
    <name type="scientific">Dictyostelium firmibasis</name>
    <dbReference type="NCBI Taxonomy" id="79012"/>
    <lineage>
        <taxon>Eukaryota</taxon>
        <taxon>Amoebozoa</taxon>
        <taxon>Evosea</taxon>
        <taxon>Eumycetozoa</taxon>
        <taxon>Dictyostelia</taxon>
        <taxon>Dictyosteliales</taxon>
        <taxon>Dictyosteliaceae</taxon>
        <taxon>Dictyostelium</taxon>
    </lineage>
</organism>
<dbReference type="PANTHER" id="PTHR11102:SF147">
    <property type="entry name" value="SEL1L ADAPTOR SUBUNIT OF ERAD E3 UBIQUITIN LIGASE"/>
    <property type="match status" value="1"/>
</dbReference>
<feature type="compositionally biased region" description="Basic and acidic residues" evidence="3">
    <location>
        <begin position="93"/>
        <end position="105"/>
    </location>
</feature>
<proteinExistence type="inferred from homology"/>
<sequence>MLTISRGLLSMRKTKQPSVLTKAYSQLLNKDGEIVKTEKSNNESEKENIDRILKEHDRNKQNTEHILFNGSKVNRESYEFSRNDFPASSIPSSEKEAIKRKENNELNREKNIKKAMINSHIIKDPKKKPLIDKFYREYRDKDIEKKIHVELKERENEFVYDEITLDPPKNPKKQIAYLLERIKSDETYIYTDKEYNQVQQLLNHTNLLSKEKIDEINTLAKPEFIRANKLQIAGNMEKSFEIFKKLSNELNHSMSDIFIGNMYFTGVQPKNNNNVDSSSSTSHDNIDDMIPDYDMAFKYFFRAATISKIPVAFGMMGELVYKQLVKEINGGGGIIELDKSDKRLSQAKVFFGIASQLGLKSSTEQLAYLFLNEIRNENAAIEILKRLALKYDDINAISTMGALLLEEHPTVAKDLWLYASKMGDTNAQTNLGRYYYNHKKNPDYNNAHLLWSAASKGGNVDAQFYLGGMYHSGLIVEKNIAKSLQLYEISAKGGNSNAQFLIGRAYIEGDGIEKNLKLGYSYLSKSISQQNETALNYLNELDENEKRQYLNK</sequence>
<dbReference type="GO" id="GO:0005789">
    <property type="term" value="C:endoplasmic reticulum membrane"/>
    <property type="evidence" value="ECO:0007669"/>
    <property type="project" value="TreeGrafter"/>
</dbReference>
<dbReference type="PANTHER" id="PTHR11102">
    <property type="entry name" value="SEL-1-LIKE PROTEIN"/>
    <property type="match status" value="1"/>
</dbReference>
<dbReference type="SMART" id="SM00671">
    <property type="entry name" value="SEL1"/>
    <property type="match status" value="3"/>
</dbReference>
<evidence type="ECO:0000256" key="1">
    <source>
        <dbReference type="ARBA" id="ARBA00038101"/>
    </source>
</evidence>
<dbReference type="Pfam" id="PF08238">
    <property type="entry name" value="Sel1"/>
    <property type="match status" value="4"/>
</dbReference>
<dbReference type="Proteomes" id="UP001344447">
    <property type="component" value="Unassembled WGS sequence"/>
</dbReference>
<dbReference type="InterPro" id="IPR011990">
    <property type="entry name" value="TPR-like_helical_dom_sf"/>
</dbReference>
<comment type="similarity">
    <text evidence="1">Belongs to the sel-1 family.</text>
</comment>
<evidence type="ECO:0000256" key="2">
    <source>
        <dbReference type="SAM" id="Coils"/>
    </source>
</evidence>
<comment type="caution">
    <text evidence="4">The sequence shown here is derived from an EMBL/GenBank/DDBJ whole genome shotgun (WGS) entry which is preliminary data.</text>
</comment>
<accession>A0AAN7YR12</accession>
<keyword evidence="5" id="KW-1185">Reference proteome</keyword>
<dbReference type="InterPro" id="IPR050767">
    <property type="entry name" value="Sel1_AlgK"/>
</dbReference>
<protein>
    <submittedName>
        <fullName evidence="4">Uncharacterized protein</fullName>
    </submittedName>
</protein>
<name>A0AAN7YR12_9MYCE</name>
<dbReference type="EMBL" id="JAVFKY010000002">
    <property type="protein sequence ID" value="KAK5580879.1"/>
    <property type="molecule type" value="Genomic_DNA"/>
</dbReference>
<dbReference type="GO" id="GO:0036503">
    <property type="term" value="P:ERAD pathway"/>
    <property type="evidence" value="ECO:0007669"/>
    <property type="project" value="TreeGrafter"/>
</dbReference>
<dbReference type="Gene3D" id="1.25.40.10">
    <property type="entry name" value="Tetratricopeptide repeat domain"/>
    <property type="match status" value="1"/>
</dbReference>
<evidence type="ECO:0000313" key="5">
    <source>
        <dbReference type="Proteomes" id="UP001344447"/>
    </source>
</evidence>
<keyword evidence="2" id="KW-0175">Coiled coil</keyword>
<feature type="coiled-coil region" evidence="2">
    <location>
        <begin position="35"/>
        <end position="62"/>
    </location>
</feature>
<dbReference type="SUPFAM" id="SSF81901">
    <property type="entry name" value="HCP-like"/>
    <property type="match status" value="2"/>
</dbReference>
<dbReference type="InterPro" id="IPR006597">
    <property type="entry name" value="Sel1-like"/>
</dbReference>
<reference evidence="4 5" key="1">
    <citation type="submission" date="2023-11" db="EMBL/GenBank/DDBJ databases">
        <title>Dfirmibasis_genome.</title>
        <authorList>
            <person name="Edelbroek B."/>
            <person name="Kjellin J."/>
            <person name="Jerlstrom-Hultqvist J."/>
            <person name="Soderbom F."/>
        </authorList>
    </citation>
    <scope>NUCLEOTIDE SEQUENCE [LARGE SCALE GENOMIC DNA]</scope>
    <source>
        <strain evidence="4 5">TNS-C-14</strain>
    </source>
</reference>
<feature type="region of interest" description="Disordered" evidence="3">
    <location>
        <begin position="82"/>
        <end position="105"/>
    </location>
</feature>
<gene>
    <name evidence="4" type="ORF">RB653_000903</name>
</gene>
<evidence type="ECO:0000313" key="4">
    <source>
        <dbReference type="EMBL" id="KAK5580879.1"/>
    </source>
</evidence>